<reference evidence="1 2" key="1">
    <citation type="submission" date="2023-03" db="EMBL/GenBank/DDBJ databases">
        <title>Thalassotalea loyana LMG 22536T draft genome sequence.</title>
        <authorList>
            <person name="Sawabe T."/>
        </authorList>
    </citation>
    <scope>NUCLEOTIDE SEQUENCE [LARGE SCALE GENOMIC DNA]</scope>
    <source>
        <strain evidence="1 2">LMG 22536</strain>
    </source>
</reference>
<accession>A0ABQ6HGR3</accession>
<gene>
    <name evidence="1" type="ORF">tloyanaT_35350</name>
</gene>
<keyword evidence="2" id="KW-1185">Reference proteome</keyword>
<evidence type="ECO:0000313" key="1">
    <source>
        <dbReference type="EMBL" id="GLX87282.1"/>
    </source>
</evidence>
<sequence length="224" mass="25748">MRLLCVALLLIICGCSTKTIHLYNQGYSEDEINHLKDSLVQQGYTVERPDVRVPNEFPNVAIALNPAFSDQDFYRYINQQLIDAGFGTATEFRFAQGQHFYSKNDVGIYLKNPNQLEQPMPPYLRTQYCKTSSGATILFNDNNKFVLEYENNHYDEVLIKLNGEYSFDGTMLTLFPADMAKHAYRLHKEVRETPYGDRPADVFKPIANISPLGEFNCEFLIIHI</sequence>
<dbReference type="RefSeq" id="WP_284301208.1">
    <property type="nucleotide sequence ID" value="NZ_BSSV01000010.1"/>
</dbReference>
<dbReference type="Proteomes" id="UP001157134">
    <property type="component" value="Unassembled WGS sequence"/>
</dbReference>
<proteinExistence type="predicted"/>
<comment type="caution">
    <text evidence="1">The sequence shown here is derived from an EMBL/GenBank/DDBJ whole genome shotgun (WGS) entry which is preliminary data.</text>
</comment>
<evidence type="ECO:0000313" key="2">
    <source>
        <dbReference type="Proteomes" id="UP001157134"/>
    </source>
</evidence>
<dbReference type="PROSITE" id="PS51257">
    <property type="entry name" value="PROKAR_LIPOPROTEIN"/>
    <property type="match status" value="1"/>
</dbReference>
<evidence type="ECO:0008006" key="3">
    <source>
        <dbReference type="Google" id="ProtNLM"/>
    </source>
</evidence>
<protein>
    <recommendedName>
        <fullName evidence="3">Lipoprotein</fullName>
    </recommendedName>
</protein>
<organism evidence="1 2">
    <name type="scientific">Thalassotalea loyana</name>
    <dbReference type="NCBI Taxonomy" id="280483"/>
    <lineage>
        <taxon>Bacteria</taxon>
        <taxon>Pseudomonadati</taxon>
        <taxon>Pseudomonadota</taxon>
        <taxon>Gammaproteobacteria</taxon>
        <taxon>Alteromonadales</taxon>
        <taxon>Colwelliaceae</taxon>
        <taxon>Thalassotalea</taxon>
    </lineage>
</organism>
<dbReference type="EMBL" id="BSSV01000010">
    <property type="protein sequence ID" value="GLX87282.1"/>
    <property type="molecule type" value="Genomic_DNA"/>
</dbReference>
<name>A0ABQ6HGR3_9GAMM</name>